<keyword evidence="10" id="KW-1185">Reference proteome</keyword>
<reference evidence="10" key="1">
    <citation type="submission" date="2017-04" db="EMBL/GenBank/DDBJ databases">
        <title>Function of individual gut microbiota members based on whole genome sequencing of pure cultures obtained from chicken caecum.</title>
        <authorList>
            <person name="Medvecky M."/>
            <person name="Cejkova D."/>
            <person name="Polansky O."/>
            <person name="Karasova D."/>
            <person name="Kubasova T."/>
            <person name="Cizek A."/>
            <person name="Rychlik I."/>
        </authorList>
    </citation>
    <scope>NUCLEOTIDE SEQUENCE [LARGE SCALE GENOMIC DNA]</scope>
    <source>
        <strain evidence="10">An5</strain>
    </source>
</reference>
<accession>A0A1Y3XWJ1</accession>
<feature type="domain" description="PRD" evidence="8">
    <location>
        <begin position="307"/>
        <end position="414"/>
    </location>
</feature>
<dbReference type="SUPFAM" id="SSF55804">
    <property type="entry name" value="Phoshotransferase/anion transport protein"/>
    <property type="match status" value="1"/>
</dbReference>
<dbReference type="InterPro" id="IPR050661">
    <property type="entry name" value="BglG_antiterminators"/>
</dbReference>
<evidence type="ECO:0000256" key="1">
    <source>
        <dbReference type="ARBA" id="ARBA00022679"/>
    </source>
</evidence>
<dbReference type="AlphaFoldDB" id="A0A1Y3XWJ1"/>
<keyword evidence="2" id="KW-0677">Repeat</keyword>
<evidence type="ECO:0000256" key="3">
    <source>
        <dbReference type="ARBA" id="ARBA00023015"/>
    </source>
</evidence>
<dbReference type="PROSITE" id="PS51094">
    <property type="entry name" value="PTS_EIIA_TYPE_2"/>
    <property type="match status" value="1"/>
</dbReference>
<dbReference type="InterPro" id="IPR002178">
    <property type="entry name" value="PTS_EIIA_type-2_dom"/>
</dbReference>
<dbReference type="PROSITE" id="PS51099">
    <property type="entry name" value="PTS_EIIB_TYPE_2"/>
    <property type="match status" value="1"/>
</dbReference>
<dbReference type="InterPro" id="IPR036634">
    <property type="entry name" value="PRD_sf"/>
</dbReference>
<dbReference type="PANTHER" id="PTHR30185">
    <property type="entry name" value="CRYPTIC BETA-GLUCOSIDE BGL OPERON ANTITERMINATOR"/>
    <property type="match status" value="1"/>
</dbReference>
<dbReference type="GO" id="GO:0009401">
    <property type="term" value="P:phosphoenolpyruvate-dependent sugar phosphotransferase system"/>
    <property type="evidence" value="ECO:0007669"/>
    <property type="project" value="InterPro"/>
</dbReference>
<feature type="domain" description="PRD" evidence="8">
    <location>
        <begin position="193"/>
        <end position="298"/>
    </location>
</feature>
<dbReference type="Pfam" id="PF05043">
    <property type="entry name" value="Mga"/>
    <property type="match status" value="1"/>
</dbReference>
<evidence type="ECO:0000259" key="6">
    <source>
        <dbReference type="PROSITE" id="PS51094"/>
    </source>
</evidence>
<gene>
    <name evidence="9" type="ORF">B5G02_00835</name>
</gene>
<protein>
    <submittedName>
        <fullName evidence="9">Uncharacterized protein</fullName>
    </submittedName>
</protein>
<dbReference type="InterPro" id="IPR016152">
    <property type="entry name" value="PTrfase/Anion_transptr"/>
</dbReference>
<dbReference type="SUPFAM" id="SSF52794">
    <property type="entry name" value="PTS system IIB component-like"/>
    <property type="match status" value="1"/>
</dbReference>
<evidence type="ECO:0000259" key="8">
    <source>
        <dbReference type="PROSITE" id="PS51372"/>
    </source>
</evidence>
<dbReference type="Pfam" id="PF00359">
    <property type="entry name" value="PTS_EIIA_2"/>
    <property type="match status" value="1"/>
</dbReference>
<dbReference type="SUPFAM" id="SSF63520">
    <property type="entry name" value="PTS-regulatory domain, PRD"/>
    <property type="match status" value="2"/>
</dbReference>
<feature type="domain" description="PTS EIIB type-2" evidence="7">
    <location>
        <begin position="419"/>
        <end position="510"/>
    </location>
</feature>
<dbReference type="Gene3D" id="3.40.50.2300">
    <property type="match status" value="1"/>
</dbReference>
<organism evidence="9 10">
    <name type="scientific">[Collinsella] massiliensis</name>
    <dbReference type="NCBI Taxonomy" id="1232426"/>
    <lineage>
        <taxon>Bacteria</taxon>
        <taxon>Bacillati</taxon>
        <taxon>Actinomycetota</taxon>
        <taxon>Coriobacteriia</taxon>
        <taxon>Coriobacteriales</taxon>
        <taxon>Coriobacteriaceae</taxon>
        <taxon>Enorma</taxon>
    </lineage>
</organism>
<name>A0A1Y3XWJ1_9ACTN</name>
<keyword evidence="4" id="KW-0010">Activator</keyword>
<dbReference type="GO" id="GO:0006355">
    <property type="term" value="P:regulation of DNA-templated transcription"/>
    <property type="evidence" value="ECO:0007669"/>
    <property type="project" value="InterPro"/>
</dbReference>
<keyword evidence="5" id="KW-0804">Transcription</keyword>
<dbReference type="EMBL" id="NFIE01000001">
    <property type="protein sequence ID" value="OUN89933.1"/>
    <property type="molecule type" value="Genomic_DNA"/>
</dbReference>
<dbReference type="Proteomes" id="UP000195781">
    <property type="component" value="Unassembled WGS sequence"/>
</dbReference>
<sequence>MMTELLDDAQCRLVDCIDAHPGATAGELAVMLGSDPAHVRASIEVANRSLSPCARIAVERDGFKLLVDDEDAFVAWRRRFGGMLWPQIPETRQDRISFLVNDLLTRDDWVTVEALAKTLFCSRRTVAYDLTGVEEYLAHFDLTLERRPRYGVRVEGTEVKRRICLANNALDRLAEADELAEGSERGASGDGVVRHNFRLESIAACVDEAVERHGFTVNSVAYQNLLVHIAIAVARIRSGRYAAEDVIDVDRIKRDQAWEVAQEIAGNLSRAFTISVPEPEVAYLAVHLAGKRVQLPDSPSESAEGAAVSDEAWEVAGQMIAAADTAFSTGLGDDLELHMNLARHLGPLSVRLRYHMRLENPLLGDIRARYPFAFACALEAARVLFERYGSPVSDDEAGYLALAFALALERRRARQSRPKNIMIVCASGRGSARLLAMRCREEFGPQLGTIKTCDVSRVAGADFSQIDYVFTTVPLPVAVPVPVRAVGYFLDARDVAGVQELFHASERAAARASQWFDPRLFMPHLAATTRDEVIAALCERAASVMPLTGDVAGLVRQREESAPTSFGNLVAMPHPLVSVTGRTFVCAACLDEPVDWAGKPVRVALLVCVSDDPDEDLHDFYQAMLSFAGSASAVSRLLGDQRFETLLDVMGCIGTASDARGEVQA</sequence>
<evidence type="ECO:0000313" key="9">
    <source>
        <dbReference type="EMBL" id="OUN89933.1"/>
    </source>
</evidence>
<dbReference type="InterPro" id="IPR013011">
    <property type="entry name" value="PTS_EIIB_2"/>
</dbReference>
<dbReference type="Gene3D" id="3.40.930.10">
    <property type="entry name" value="Mannitol-specific EII, Chain A"/>
    <property type="match status" value="1"/>
</dbReference>
<dbReference type="Gene3D" id="1.10.1790.10">
    <property type="entry name" value="PRD domain"/>
    <property type="match status" value="2"/>
</dbReference>
<dbReference type="GO" id="GO:0008982">
    <property type="term" value="F:protein-N(PI)-phosphohistidine-sugar phosphotransferase activity"/>
    <property type="evidence" value="ECO:0007669"/>
    <property type="project" value="InterPro"/>
</dbReference>
<evidence type="ECO:0000256" key="4">
    <source>
        <dbReference type="ARBA" id="ARBA00023159"/>
    </source>
</evidence>
<dbReference type="RefSeq" id="WP_094334806.1">
    <property type="nucleotide sequence ID" value="NZ_NFIE01000001.1"/>
</dbReference>
<proteinExistence type="predicted"/>
<evidence type="ECO:0000256" key="2">
    <source>
        <dbReference type="ARBA" id="ARBA00022737"/>
    </source>
</evidence>
<evidence type="ECO:0000313" key="10">
    <source>
        <dbReference type="Proteomes" id="UP000195781"/>
    </source>
</evidence>
<dbReference type="InterPro" id="IPR036095">
    <property type="entry name" value="PTS_EIIB-like_sf"/>
</dbReference>
<keyword evidence="3" id="KW-0805">Transcription regulation</keyword>
<comment type="caution">
    <text evidence="9">The sequence shown here is derived from an EMBL/GenBank/DDBJ whole genome shotgun (WGS) entry which is preliminary data.</text>
</comment>
<feature type="domain" description="PTS EIIA type-2" evidence="6">
    <location>
        <begin position="514"/>
        <end position="653"/>
    </location>
</feature>
<evidence type="ECO:0000259" key="7">
    <source>
        <dbReference type="PROSITE" id="PS51099"/>
    </source>
</evidence>
<dbReference type="Pfam" id="PF00874">
    <property type="entry name" value="PRD"/>
    <property type="match status" value="2"/>
</dbReference>
<dbReference type="PROSITE" id="PS51372">
    <property type="entry name" value="PRD_2"/>
    <property type="match status" value="2"/>
</dbReference>
<dbReference type="PANTHER" id="PTHR30185:SF13">
    <property type="entry name" value="LICABCH OPERON REGULATOR-RELATED"/>
    <property type="match status" value="1"/>
</dbReference>
<evidence type="ECO:0000256" key="5">
    <source>
        <dbReference type="ARBA" id="ARBA00023163"/>
    </source>
</evidence>
<dbReference type="InterPro" id="IPR011608">
    <property type="entry name" value="PRD"/>
</dbReference>
<keyword evidence="1" id="KW-0808">Transferase</keyword>
<dbReference type="InterPro" id="IPR007737">
    <property type="entry name" value="Mga_HTH"/>
</dbReference>
<dbReference type="OrthoDB" id="3175596at2"/>